<dbReference type="InterPro" id="IPR029062">
    <property type="entry name" value="Class_I_gatase-like"/>
</dbReference>
<comment type="caution">
    <text evidence="1">The sequence shown here is derived from an EMBL/GenBank/DDBJ whole genome shotgun (WGS) entry which is preliminary data.</text>
</comment>
<evidence type="ECO:0000313" key="1">
    <source>
        <dbReference type="EMBL" id="KGM34828.1"/>
    </source>
</evidence>
<name>A0A0A0DAD3_9PROT</name>
<proteinExistence type="predicted"/>
<reference evidence="1 2" key="1">
    <citation type="submission" date="2014-01" db="EMBL/GenBank/DDBJ databases">
        <title>Genome sequence determination for a cystic fibrosis isolate, Inquilinus limosus.</title>
        <authorList>
            <person name="Pino M."/>
            <person name="Di Conza J."/>
            <person name="Gutkind G."/>
        </authorList>
    </citation>
    <scope>NUCLEOTIDE SEQUENCE [LARGE SCALE GENOMIC DNA]</scope>
    <source>
        <strain evidence="1 2">MP06</strain>
    </source>
</reference>
<dbReference type="SUPFAM" id="SSF52317">
    <property type="entry name" value="Class I glutamine amidotransferase-like"/>
    <property type="match status" value="1"/>
</dbReference>
<dbReference type="AlphaFoldDB" id="A0A0A0DAD3"/>
<accession>A0A0A0DAD3</accession>
<feature type="non-terminal residue" evidence="1">
    <location>
        <position position="80"/>
    </location>
</feature>
<dbReference type="Gene3D" id="3.40.50.880">
    <property type="match status" value="1"/>
</dbReference>
<gene>
    <name evidence="1" type="ORF">P409_07940</name>
</gene>
<protein>
    <recommendedName>
        <fullName evidence="3">AraC family transcriptional regulator</fullName>
    </recommendedName>
</protein>
<organism evidence="1 2">
    <name type="scientific">Inquilinus limosus MP06</name>
    <dbReference type="NCBI Taxonomy" id="1398085"/>
    <lineage>
        <taxon>Bacteria</taxon>
        <taxon>Pseudomonadati</taxon>
        <taxon>Pseudomonadota</taxon>
        <taxon>Alphaproteobacteria</taxon>
        <taxon>Rhodospirillales</taxon>
        <taxon>Rhodospirillaceae</taxon>
        <taxon>Inquilinus</taxon>
    </lineage>
</organism>
<sequence>MSDPSFPRRIAVLAFPGVELLDVVGPLEAFAAASALHCKAGAPPVYAVEVMAARPGPVRAASGLTVLADRGLDEAGIDTL</sequence>
<evidence type="ECO:0008006" key="3">
    <source>
        <dbReference type="Google" id="ProtNLM"/>
    </source>
</evidence>
<dbReference type="Proteomes" id="UP000029995">
    <property type="component" value="Unassembled WGS sequence"/>
</dbReference>
<dbReference type="EMBL" id="JANX01000065">
    <property type="protein sequence ID" value="KGM34828.1"/>
    <property type="molecule type" value="Genomic_DNA"/>
</dbReference>
<evidence type="ECO:0000313" key="2">
    <source>
        <dbReference type="Proteomes" id="UP000029995"/>
    </source>
</evidence>